<dbReference type="RefSeq" id="WP_153572413.1">
    <property type="nucleotide sequence ID" value="NZ_CP045725.1"/>
</dbReference>
<dbReference type="CDD" id="cd03801">
    <property type="entry name" value="GT4_PimA-like"/>
    <property type="match status" value="1"/>
</dbReference>
<dbReference type="KEGG" id="rain:Rai3103_09565"/>
<organism evidence="5 6">
    <name type="scientific">Raineyella fluvialis</name>
    <dbReference type="NCBI Taxonomy" id="2662261"/>
    <lineage>
        <taxon>Bacteria</taxon>
        <taxon>Bacillati</taxon>
        <taxon>Actinomycetota</taxon>
        <taxon>Actinomycetes</taxon>
        <taxon>Propionibacteriales</taxon>
        <taxon>Propionibacteriaceae</taxon>
        <taxon>Raineyella</taxon>
    </lineage>
</organism>
<dbReference type="PANTHER" id="PTHR12526">
    <property type="entry name" value="GLYCOSYLTRANSFERASE"/>
    <property type="match status" value="1"/>
</dbReference>
<keyword evidence="2 5" id="KW-0808">Transferase</keyword>
<keyword evidence="6" id="KW-1185">Reference proteome</keyword>
<evidence type="ECO:0000256" key="2">
    <source>
        <dbReference type="ARBA" id="ARBA00022679"/>
    </source>
</evidence>
<evidence type="ECO:0000313" key="6">
    <source>
        <dbReference type="Proteomes" id="UP000386847"/>
    </source>
</evidence>
<dbReference type="Proteomes" id="UP000386847">
    <property type="component" value="Chromosome"/>
</dbReference>
<gene>
    <name evidence="5" type="ORF">Rai3103_09565</name>
</gene>
<dbReference type="Pfam" id="PF00534">
    <property type="entry name" value="Glycos_transf_1"/>
    <property type="match status" value="1"/>
</dbReference>
<protein>
    <submittedName>
        <fullName evidence="5">Glycosyltransferase</fullName>
    </submittedName>
</protein>
<evidence type="ECO:0000259" key="4">
    <source>
        <dbReference type="Pfam" id="PF13439"/>
    </source>
</evidence>
<keyword evidence="1" id="KW-0328">Glycosyltransferase</keyword>
<proteinExistence type="predicted"/>
<dbReference type="Gene3D" id="3.40.50.2000">
    <property type="entry name" value="Glycogen Phosphorylase B"/>
    <property type="match status" value="2"/>
</dbReference>
<reference evidence="5 6" key="1">
    <citation type="submission" date="2019-10" db="EMBL/GenBank/DDBJ databases">
        <title>Genomic analysis of Raineyella sp. CBA3103.</title>
        <authorList>
            <person name="Roh S.W."/>
        </authorList>
    </citation>
    <scope>NUCLEOTIDE SEQUENCE [LARGE SCALE GENOMIC DNA]</scope>
    <source>
        <strain evidence="5 6">CBA3103</strain>
    </source>
</reference>
<dbReference type="GO" id="GO:0016757">
    <property type="term" value="F:glycosyltransferase activity"/>
    <property type="evidence" value="ECO:0007669"/>
    <property type="project" value="UniProtKB-KW"/>
</dbReference>
<dbReference type="Pfam" id="PF13439">
    <property type="entry name" value="Glyco_transf_4"/>
    <property type="match status" value="1"/>
</dbReference>
<dbReference type="InterPro" id="IPR001296">
    <property type="entry name" value="Glyco_trans_1"/>
</dbReference>
<feature type="domain" description="Glycosyltransferase subfamily 4-like N-terminal" evidence="4">
    <location>
        <begin position="17"/>
        <end position="153"/>
    </location>
</feature>
<dbReference type="EMBL" id="CP045725">
    <property type="protein sequence ID" value="QGF23883.1"/>
    <property type="molecule type" value="Genomic_DNA"/>
</dbReference>
<evidence type="ECO:0000256" key="1">
    <source>
        <dbReference type="ARBA" id="ARBA00022676"/>
    </source>
</evidence>
<evidence type="ECO:0000259" key="3">
    <source>
        <dbReference type="Pfam" id="PF00534"/>
    </source>
</evidence>
<sequence>MKGLRILHAVRSDGFAGVERHVSTLATAQSAAGHEVAVIGGNAGAMRAALADSSIRFQSAATVLQVARSIDALGGSDILHVHMTAAEIAAVAAIRRWNVRAVTTRHFGGTRGSSTGARLFAPLIRARLAGQIAISRHVARLVDGPSTVVHPGVTSRQDGLRATDRTRSALVAQRLEPEKNTDVALRAFAASGLPTQGWSLDVAGSGSQLASLQELARRLGVDDNVRFLGHRSDVASLMDHAGILIAPCAVEGLGLTVLEAMAAGLPVVAAAAGGHLETVAGAPSAALFTPHDASEAGELLGALAHDGRRRDAYARELQSIQRTSFTLQAQVRATDAVYRSVL</sequence>
<feature type="domain" description="Glycosyl transferase family 1" evidence="3">
    <location>
        <begin position="167"/>
        <end position="313"/>
    </location>
</feature>
<dbReference type="InterPro" id="IPR028098">
    <property type="entry name" value="Glyco_trans_4-like_N"/>
</dbReference>
<evidence type="ECO:0000313" key="5">
    <source>
        <dbReference type="EMBL" id="QGF23883.1"/>
    </source>
</evidence>
<dbReference type="SUPFAM" id="SSF53756">
    <property type="entry name" value="UDP-Glycosyltransferase/glycogen phosphorylase"/>
    <property type="match status" value="1"/>
</dbReference>
<dbReference type="AlphaFoldDB" id="A0A5Q2FFJ1"/>
<name>A0A5Q2FFJ1_9ACTN</name>
<accession>A0A5Q2FFJ1</accession>